<feature type="active site" description="Proton acceptor" evidence="8">
    <location>
        <position position="323"/>
    </location>
</feature>
<evidence type="ECO:0000256" key="4">
    <source>
        <dbReference type="ARBA" id="ARBA00022605"/>
    </source>
</evidence>
<dbReference type="NCBIfam" id="TIGR01356">
    <property type="entry name" value="aroA"/>
    <property type="match status" value="1"/>
</dbReference>
<dbReference type="InterPro" id="IPR023193">
    <property type="entry name" value="EPSP_synthase_CS"/>
</dbReference>
<dbReference type="GO" id="GO:0008652">
    <property type="term" value="P:amino acid biosynthetic process"/>
    <property type="evidence" value="ECO:0007669"/>
    <property type="project" value="UniProtKB-KW"/>
</dbReference>
<comment type="subcellular location">
    <subcellularLocation>
        <location evidence="8">Cytoplasm</location>
    </subcellularLocation>
</comment>
<evidence type="ECO:0000256" key="8">
    <source>
        <dbReference type="HAMAP-Rule" id="MF_00210"/>
    </source>
</evidence>
<gene>
    <name evidence="8" type="primary">aroA</name>
    <name evidence="10" type="ORF">FM110_09760</name>
</gene>
<comment type="catalytic activity">
    <reaction evidence="7">
        <text>3-phosphoshikimate + phosphoenolpyruvate = 5-O-(1-carboxyvinyl)-3-phosphoshikimate + phosphate</text>
        <dbReference type="Rhea" id="RHEA:21256"/>
        <dbReference type="ChEBI" id="CHEBI:43474"/>
        <dbReference type="ChEBI" id="CHEBI:57701"/>
        <dbReference type="ChEBI" id="CHEBI:58702"/>
        <dbReference type="ChEBI" id="CHEBI:145989"/>
        <dbReference type="EC" id="2.5.1.19"/>
    </reaction>
    <physiologicalReaction direction="left-to-right" evidence="7">
        <dbReference type="Rhea" id="RHEA:21257"/>
    </physiologicalReaction>
</comment>
<feature type="binding site" evidence="8">
    <location>
        <position position="323"/>
    </location>
    <ligand>
        <name>3-phosphoshikimate</name>
        <dbReference type="ChEBI" id="CHEBI:145989"/>
    </ligand>
</feature>
<keyword evidence="6 8" id="KW-0057">Aromatic amino acid biosynthesis</keyword>
<dbReference type="Proteomes" id="UP000195981">
    <property type="component" value="Unassembled WGS sequence"/>
</dbReference>
<feature type="binding site" evidence="8">
    <location>
        <position position="354"/>
    </location>
    <ligand>
        <name>phosphoenolpyruvate</name>
        <dbReference type="ChEBI" id="CHEBI:58702"/>
    </ligand>
</feature>
<feature type="binding site" evidence="8">
    <location>
        <position position="204"/>
    </location>
    <ligand>
        <name>3-phosphoshikimate</name>
        <dbReference type="ChEBI" id="CHEBI:145989"/>
    </ligand>
</feature>
<dbReference type="PROSITE" id="PS00885">
    <property type="entry name" value="EPSP_SYNTHASE_2"/>
    <property type="match status" value="1"/>
</dbReference>
<feature type="binding site" evidence="8">
    <location>
        <position position="26"/>
    </location>
    <ligand>
        <name>phosphoenolpyruvate</name>
        <dbReference type="ChEBI" id="CHEBI:58702"/>
    </ligand>
</feature>
<comment type="similarity">
    <text evidence="2 8">Belongs to the EPSP synthase family.</text>
</comment>
<name>A0A1X6X3P9_9MICO</name>
<proteinExistence type="inferred from homology"/>
<dbReference type="FunFam" id="3.65.10.10:FF:000010">
    <property type="entry name" value="3-phosphoshikimate 1-carboxyvinyltransferase"/>
    <property type="match status" value="1"/>
</dbReference>
<sequence>MPTEVTWTAPVATGPVDVLIRVPGSKSLTARWLLLAAIADGPTTLRGPLNSRDSRIMQDALGQLGARFHVPEGSDSLVITPIHPATAPRGDAEIHTGLAGTVMRFVPVLAALHDGDVRFTGDEAALVRPMGPVIAALRALGVEVTEHGEPGHLPITVHGRGRLPGGAIEIDASASSQFISNLLLAGARADAPLEVRHTGRSLPSLPHIEMTLAVLERAGVRAVHRVDDDGLHVWRVEPGPLALGEVIVEPDLSNAGPFLAAAMIAGGTIAIADWPVSTTQPGDEYRRLLTRMGALVEREGDELWVSGTGAIHGIDADLSAVGELTPTIAALAVLADSPSHLRGIGHLRGHETDRIHSLAVELRRLGAVTVEHEDSLEIHPRPLTGCVFETYEDHRMATAGAIIGLRVPDVRVVDIQTTQKTLPDFVGMWLSMLHTESPAGRTW</sequence>
<protein>
    <recommendedName>
        <fullName evidence="8">3-phosphoshikimate 1-carboxyvinyltransferase</fullName>
        <ecNumber evidence="8">2.5.1.19</ecNumber>
    </recommendedName>
    <alternativeName>
        <fullName evidence="8">5-enolpyruvylshikimate-3-phosphate synthase</fullName>
        <shortName evidence="8">EPSP synthase</shortName>
        <shortName evidence="8">EPSPS</shortName>
    </alternativeName>
</protein>
<feature type="binding site" evidence="8">
    <location>
        <position position="350"/>
    </location>
    <ligand>
        <name>3-phosphoshikimate</name>
        <dbReference type="ChEBI" id="CHEBI:145989"/>
    </ligand>
</feature>
<comment type="pathway">
    <text evidence="1 8">Metabolic intermediate biosynthesis; chorismate biosynthesis; chorismate from D-erythrose 4-phosphate and phosphoenolpyruvate: step 6/7.</text>
</comment>
<dbReference type="InterPro" id="IPR013792">
    <property type="entry name" value="RNA3'P_cycl/enolpyr_Trfase_a/b"/>
</dbReference>
<feature type="binding site" evidence="8">
    <location>
        <position position="26"/>
    </location>
    <ligand>
        <name>3-phosphoshikimate</name>
        <dbReference type="ChEBI" id="CHEBI:145989"/>
    </ligand>
</feature>
<feature type="binding site" evidence="8">
    <location>
        <position position="27"/>
    </location>
    <ligand>
        <name>3-phosphoshikimate</name>
        <dbReference type="ChEBI" id="CHEBI:145989"/>
    </ligand>
</feature>
<feature type="binding site" evidence="8">
    <location>
        <position position="420"/>
    </location>
    <ligand>
        <name>phosphoenolpyruvate</name>
        <dbReference type="ChEBI" id="CHEBI:58702"/>
    </ligand>
</feature>
<dbReference type="UniPathway" id="UPA00053">
    <property type="reaction ID" value="UER00089"/>
</dbReference>
<dbReference type="OrthoDB" id="9809920at2"/>
<evidence type="ECO:0000256" key="6">
    <source>
        <dbReference type="ARBA" id="ARBA00023141"/>
    </source>
</evidence>
<dbReference type="CDD" id="cd01556">
    <property type="entry name" value="EPSP_synthase"/>
    <property type="match status" value="1"/>
</dbReference>
<dbReference type="RefSeq" id="WP_087104582.1">
    <property type="nucleotide sequence ID" value="NZ_FWFG01000084.1"/>
</dbReference>
<feature type="binding site" evidence="8">
    <location>
        <position position="175"/>
    </location>
    <ligand>
        <name>3-phosphoshikimate</name>
        <dbReference type="ChEBI" id="CHEBI:145989"/>
    </ligand>
</feature>
<keyword evidence="5 8" id="KW-0808">Transferase</keyword>
<dbReference type="Gene3D" id="3.65.10.10">
    <property type="entry name" value="Enolpyruvate transferase domain"/>
    <property type="match status" value="2"/>
</dbReference>
<dbReference type="AlphaFoldDB" id="A0A1X6X3P9"/>
<comment type="function">
    <text evidence="8">Catalyzes the transfer of the enolpyruvyl moiety of phosphoenolpyruvate (PEP) to the 5-hydroxyl of shikimate-3-phosphate (S3P) to produce enolpyruvyl shikimate-3-phosphate and inorganic phosphate.</text>
</comment>
<dbReference type="EC" id="2.5.1.19" evidence="8"/>
<feature type="domain" description="Enolpyruvate transferase" evidence="9">
    <location>
        <begin position="15"/>
        <end position="427"/>
    </location>
</feature>
<dbReference type="PANTHER" id="PTHR21090">
    <property type="entry name" value="AROM/DEHYDROQUINATE SYNTHASE"/>
    <property type="match status" value="1"/>
</dbReference>
<evidence type="ECO:0000313" key="11">
    <source>
        <dbReference type="Proteomes" id="UP000195981"/>
    </source>
</evidence>
<feature type="binding site" evidence="8">
    <location>
        <position position="31"/>
    </location>
    <ligand>
        <name>3-phosphoshikimate</name>
        <dbReference type="ChEBI" id="CHEBI:145989"/>
    </ligand>
</feature>
<comment type="caution">
    <text evidence="8">Lacks conserved residue(s) required for the propagation of feature annotation.</text>
</comment>
<keyword evidence="4 8" id="KW-0028">Amino-acid biosynthesis</keyword>
<dbReference type="InterPro" id="IPR001986">
    <property type="entry name" value="Enolpyruvate_Tfrase_dom"/>
</dbReference>
<dbReference type="PANTHER" id="PTHR21090:SF5">
    <property type="entry name" value="PENTAFUNCTIONAL AROM POLYPEPTIDE"/>
    <property type="match status" value="1"/>
</dbReference>
<evidence type="ECO:0000256" key="7">
    <source>
        <dbReference type="ARBA" id="ARBA00044633"/>
    </source>
</evidence>
<dbReference type="InterPro" id="IPR036968">
    <property type="entry name" value="Enolpyruvate_Tfrase_sf"/>
</dbReference>
<evidence type="ECO:0000256" key="5">
    <source>
        <dbReference type="ARBA" id="ARBA00022679"/>
    </source>
</evidence>
<dbReference type="SUPFAM" id="SSF55205">
    <property type="entry name" value="EPT/RTPC-like"/>
    <property type="match status" value="1"/>
</dbReference>
<dbReference type="GO" id="GO:0009073">
    <property type="term" value="P:aromatic amino acid family biosynthetic process"/>
    <property type="evidence" value="ECO:0007669"/>
    <property type="project" value="UniProtKB-KW"/>
</dbReference>
<dbReference type="GO" id="GO:0009423">
    <property type="term" value="P:chorismate biosynthetic process"/>
    <property type="evidence" value="ECO:0007669"/>
    <property type="project" value="UniProtKB-UniRule"/>
</dbReference>
<evidence type="ECO:0000313" key="10">
    <source>
        <dbReference type="EMBL" id="SLM93379.1"/>
    </source>
</evidence>
<feature type="binding site" evidence="8">
    <location>
        <position position="100"/>
    </location>
    <ligand>
        <name>phosphoenolpyruvate</name>
        <dbReference type="ChEBI" id="CHEBI:58702"/>
    </ligand>
</feature>
<dbReference type="GO" id="GO:0003866">
    <property type="term" value="F:3-phosphoshikimate 1-carboxyvinyltransferase activity"/>
    <property type="evidence" value="ECO:0007669"/>
    <property type="project" value="UniProtKB-UniRule"/>
</dbReference>
<evidence type="ECO:0000259" key="9">
    <source>
        <dbReference type="Pfam" id="PF00275"/>
    </source>
</evidence>
<feature type="binding site" evidence="8">
    <location>
        <position position="128"/>
    </location>
    <ligand>
        <name>phosphoenolpyruvate</name>
        <dbReference type="ChEBI" id="CHEBI:58702"/>
    </ligand>
</feature>
<feature type="binding site" evidence="8">
    <location>
        <position position="176"/>
    </location>
    <ligand>
        <name>3-phosphoshikimate</name>
        <dbReference type="ChEBI" id="CHEBI:145989"/>
    </ligand>
</feature>
<accession>A0A1X6X3P9</accession>
<dbReference type="GO" id="GO:0005737">
    <property type="term" value="C:cytoplasm"/>
    <property type="evidence" value="ECO:0007669"/>
    <property type="project" value="UniProtKB-SubCell"/>
</dbReference>
<dbReference type="HAMAP" id="MF_00210">
    <property type="entry name" value="EPSP_synth"/>
    <property type="match status" value="1"/>
</dbReference>
<dbReference type="InterPro" id="IPR006264">
    <property type="entry name" value="EPSP_synthase"/>
</dbReference>
<reference evidence="10 11" key="1">
    <citation type="submission" date="2017-02" db="EMBL/GenBank/DDBJ databases">
        <authorList>
            <person name="Peterson S.W."/>
        </authorList>
    </citation>
    <scope>NUCLEOTIDE SEQUENCE [LARGE SCALE GENOMIC DNA]</scope>
    <source>
        <strain evidence="10 11">CIP104813</strain>
    </source>
</reference>
<dbReference type="Pfam" id="PF00275">
    <property type="entry name" value="EPSP_synthase"/>
    <property type="match status" value="1"/>
</dbReference>
<dbReference type="PIRSF" id="PIRSF000505">
    <property type="entry name" value="EPSPS"/>
    <property type="match status" value="1"/>
</dbReference>
<evidence type="ECO:0000256" key="1">
    <source>
        <dbReference type="ARBA" id="ARBA00004811"/>
    </source>
</evidence>
<organism evidence="10 11">
    <name type="scientific">Brachybacterium nesterenkovii</name>
    <dbReference type="NCBI Taxonomy" id="47847"/>
    <lineage>
        <taxon>Bacteria</taxon>
        <taxon>Bacillati</taxon>
        <taxon>Actinomycetota</taxon>
        <taxon>Actinomycetes</taxon>
        <taxon>Micrococcales</taxon>
        <taxon>Dermabacteraceae</taxon>
        <taxon>Brachybacterium</taxon>
    </lineage>
</organism>
<keyword evidence="3 8" id="KW-0963">Cytoplasm</keyword>
<feature type="binding site" evidence="8">
    <location>
        <position position="177"/>
    </location>
    <ligand>
        <name>phosphoenolpyruvate</name>
        <dbReference type="ChEBI" id="CHEBI:58702"/>
    </ligand>
</feature>
<comment type="subunit">
    <text evidence="8">Monomer.</text>
</comment>
<keyword evidence="11" id="KW-1185">Reference proteome</keyword>
<feature type="binding site" evidence="8">
    <location>
        <position position="395"/>
    </location>
    <ligand>
        <name>phosphoenolpyruvate</name>
        <dbReference type="ChEBI" id="CHEBI:58702"/>
    </ligand>
</feature>
<evidence type="ECO:0000256" key="2">
    <source>
        <dbReference type="ARBA" id="ARBA00009948"/>
    </source>
</evidence>
<evidence type="ECO:0000256" key="3">
    <source>
        <dbReference type="ARBA" id="ARBA00022490"/>
    </source>
</evidence>
<dbReference type="EMBL" id="FWFG01000084">
    <property type="protein sequence ID" value="SLM93379.1"/>
    <property type="molecule type" value="Genomic_DNA"/>
</dbReference>
<feature type="binding site" evidence="8">
    <location>
        <position position="177"/>
    </location>
    <ligand>
        <name>3-phosphoshikimate</name>
        <dbReference type="ChEBI" id="CHEBI:145989"/>
    </ligand>
</feature>